<organism evidence="1 2">
    <name type="scientific">Seminavis robusta</name>
    <dbReference type="NCBI Taxonomy" id="568900"/>
    <lineage>
        <taxon>Eukaryota</taxon>
        <taxon>Sar</taxon>
        <taxon>Stramenopiles</taxon>
        <taxon>Ochrophyta</taxon>
        <taxon>Bacillariophyta</taxon>
        <taxon>Bacillariophyceae</taxon>
        <taxon>Bacillariophycidae</taxon>
        <taxon>Naviculales</taxon>
        <taxon>Naviculaceae</taxon>
        <taxon>Seminavis</taxon>
    </lineage>
</organism>
<evidence type="ECO:0008006" key="3">
    <source>
        <dbReference type="Google" id="ProtNLM"/>
    </source>
</evidence>
<evidence type="ECO:0000313" key="2">
    <source>
        <dbReference type="Proteomes" id="UP001153069"/>
    </source>
</evidence>
<evidence type="ECO:0000313" key="1">
    <source>
        <dbReference type="EMBL" id="CAB9516921.1"/>
    </source>
</evidence>
<dbReference type="AlphaFoldDB" id="A0A9N8E8Y4"/>
<sequence length="198" mass="22167">MTTRHRLEVCQGPDCFGSGGGAVLLELEELAQETLVASSETVGIVRGGCRNNCTMGPNVYYWNDEQHFTKVKGPAECAHVVQQLQQSQQSLFDGAAGAGPSSTPSMATKMMLRRAERQRWQCWRDMARIQAASSGTNRRNSIMEEIQKSIDECTALELRAFKNDALLLARATRRQQRMQQKLEEIKKATIRSSRTDET</sequence>
<comment type="caution">
    <text evidence="1">The sequence shown here is derived from an EMBL/GenBank/DDBJ whole genome shotgun (WGS) entry which is preliminary data.</text>
</comment>
<keyword evidence="2" id="KW-1185">Reference proteome</keyword>
<dbReference type="SUPFAM" id="SSF52833">
    <property type="entry name" value="Thioredoxin-like"/>
    <property type="match status" value="1"/>
</dbReference>
<reference evidence="1" key="1">
    <citation type="submission" date="2020-06" db="EMBL/GenBank/DDBJ databases">
        <authorList>
            <consortium name="Plant Systems Biology data submission"/>
        </authorList>
    </citation>
    <scope>NUCLEOTIDE SEQUENCE</scope>
    <source>
        <strain evidence="1">D6</strain>
    </source>
</reference>
<proteinExistence type="predicted"/>
<dbReference type="OrthoDB" id="10627477at2759"/>
<accession>A0A9N8E8Y4</accession>
<dbReference type="CDD" id="cd02980">
    <property type="entry name" value="TRX_Fd_family"/>
    <property type="match status" value="1"/>
</dbReference>
<protein>
    <recommendedName>
        <fullName evidence="3">(2Fe-2S) ferredoxin domain-containing protein</fullName>
    </recommendedName>
</protein>
<gene>
    <name evidence="1" type="ORF">SEMRO_815_G206560.1</name>
</gene>
<dbReference type="InterPro" id="IPR036249">
    <property type="entry name" value="Thioredoxin-like_sf"/>
</dbReference>
<dbReference type="Proteomes" id="UP001153069">
    <property type="component" value="Unassembled WGS sequence"/>
</dbReference>
<dbReference type="Gene3D" id="3.40.30.10">
    <property type="entry name" value="Glutaredoxin"/>
    <property type="match status" value="1"/>
</dbReference>
<name>A0A9N8E8Y4_9STRA</name>
<dbReference type="EMBL" id="CAICTM010000814">
    <property type="protein sequence ID" value="CAB9516921.1"/>
    <property type="molecule type" value="Genomic_DNA"/>
</dbReference>